<sequence>MRNDNLKTHYSAKELLNLSLSCLPNSVQGIIYQAKKNGWATQKRVGKGGGVEYAVSTLPEDVQTAIRDRFAVAVISKPKQLPTVKNLNLGDLTTKQREIADARMALVAYVSELEQVQSRIKAITHLCNAAKCGEISEDLMALISKANSKNGNNCGRVLSPRTLNQWVIDYHKCKTAEERLRALAPSQRQADKVESIWWMSWFMGIYRQTNGISVVDAYRIFETEWLTRHENDDMLREMLPSLDRVRRALAKLPLHIREFGRLTGSKYKGLLPYVERDWSLFKANDIWIGDGHSLKMKVAHPIHGRPFTPELTMIIDGASRKIVGWSLALSESAFAVLDALRHAISQHGLPCIYYSDNGGGEKNILLDAEVTGILPRFSIYHATGIAGNPQGRGIIERLNKTVGKRIAQRFPTYYGADADPDSKRRMLQSMISLSNAKKGAVLTPLQRKAKEKLVSWEELMVGIQEVIDWYNNEHVHSEIRCTPAVKYERVTNPELIVYLSDVELRDIERPHFKRVTKRGLIEWKNHKYFHLELLNHQGKEVVVGVDIHNADFVQVRTLDGRFICNAEFEAHKKAAFPVPMVEQQRENRAKGRLNRIKHRENEILDELNPVITIEHQQGAELLHSLRAKQVNRFYDDEEIPLLPSEMRRQQRKIAGVK</sequence>
<dbReference type="InterPro" id="IPR001584">
    <property type="entry name" value="Integrase_cat-core"/>
</dbReference>
<name>A0AB36EDA5_HAEPA</name>
<comment type="caution">
    <text evidence="3">The sequence shown here is derived from an EMBL/GenBank/DDBJ whole genome shotgun (WGS) entry which is preliminary data.</text>
</comment>
<organism evidence="3 4">
    <name type="scientific">Haemophilus parainfluenzae</name>
    <dbReference type="NCBI Taxonomy" id="729"/>
    <lineage>
        <taxon>Bacteria</taxon>
        <taxon>Pseudomonadati</taxon>
        <taxon>Pseudomonadota</taxon>
        <taxon>Gammaproteobacteria</taxon>
        <taxon>Pasteurellales</taxon>
        <taxon>Pasteurellaceae</taxon>
        <taxon>Haemophilus</taxon>
    </lineage>
</organism>
<dbReference type="GO" id="GO:0003677">
    <property type="term" value="F:DNA binding"/>
    <property type="evidence" value="ECO:0007669"/>
    <property type="project" value="InterPro"/>
</dbReference>
<dbReference type="Pfam" id="PF02316">
    <property type="entry name" value="HTH_Tnp_Mu_1"/>
    <property type="match status" value="1"/>
</dbReference>
<evidence type="ECO:0000259" key="1">
    <source>
        <dbReference type="PROSITE" id="PS50994"/>
    </source>
</evidence>
<dbReference type="Gene3D" id="1.10.10.10">
    <property type="entry name" value="Winged helix-like DNA-binding domain superfamily/Winged helix DNA-binding domain"/>
    <property type="match status" value="1"/>
</dbReference>
<dbReference type="Proteomes" id="UP000092740">
    <property type="component" value="Unassembled WGS sequence"/>
</dbReference>
<dbReference type="PROSITE" id="PS51702">
    <property type="entry name" value="HTH_MU"/>
    <property type="match status" value="1"/>
</dbReference>
<reference evidence="3 4" key="1">
    <citation type="submission" date="2016-06" db="EMBL/GenBank/DDBJ databases">
        <title>Simultaneous identification of Haemophilus influenzae and Haemophilus haemolyticus using TaqMan real-time PCR.</title>
        <authorList>
            <person name="Price E.P."/>
            <person name="Sarovich D.S."/>
            <person name="Harris T."/>
            <person name="Spargo J.C."/>
            <person name="Nosworthy E."/>
            <person name="Beissbarth J."/>
            <person name="Smith-Vaughan H.C."/>
        </authorList>
    </citation>
    <scope>NUCLEOTIDE SEQUENCE [LARGE SCALE GENOMIC DNA]</scope>
    <source>
        <strain evidence="3 4">ATCC 9796</strain>
    </source>
</reference>
<dbReference type="InterPro" id="IPR036388">
    <property type="entry name" value="WH-like_DNA-bd_sf"/>
</dbReference>
<dbReference type="AlphaFoldDB" id="A0AB36EDA5"/>
<dbReference type="InterPro" id="IPR009004">
    <property type="entry name" value="Transposase_Mu_C"/>
</dbReference>
<dbReference type="InterPro" id="IPR015378">
    <property type="entry name" value="Transposase-like_Mu_C"/>
</dbReference>
<dbReference type="RefSeq" id="WP_065285692.1">
    <property type="nucleotide sequence ID" value="NZ_MAQD01000005.1"/>
</dbReference>
<dbReference type="EMBL" id="MAQD01000005">
    <property type="protein sequence ID" value="OBY52331.1"/>
    <property type="molecule type" value="Genomic_DNA"/>
</dbReference>
<dbReference type="InterPro" id="IPR036397">
    <property type="entry name" value="RNaseH_sf"/>
</dbReference>
<dbReference type="SUPFAM" id="SSF46955">
    <property type="entry name" value="Putative DNA-binding domain"/>
    <property type="match status" value="1"/>
</dbReference>
<accession>A0AB36EDA5</accession>
<dbReference type="InterPro" id="IPR003314">
    <property type="entry name" value="Mu-type_HTH"/>
</dbReference>
<dbReference type="SUPFAM" id="SSF53098">
    <property type="entry name" value="Ribonuclease H-like"/>
    <property type="match status" value="1"/>
</dbReference>
<evidence type="ECO:0000259" key="2">
    <source>
        <dbReference type="PROSITE" id="PS51702"/>
    </source>
</evidence>
<dbReference type="Gene3D" id="2.30.30.130">
    <property type="entry name" value="Transposase, Mu, C-terminal"/>
    <property type="match status" value="1"/>
</dbReference>
<dbReference type="InterPro" id="IPR012337">
    <property type="entry name" value="RNaseH-like_sf"/>
</dbReference>
<evidence type="ECO:0000313" key="4">
    <source>
        <dbReference type="Proteomes" id="UP000092740"/>
    </source>
</evidence>
<protein>
    <submittedName>
        <fullName evidence="3">Transposase</fullName>
    </submittedName>
</protein>
<dbReference type="PROSITE" id="PS50994">
    <property type="entry name" value="INTEGRASE"/>
    <property type="match status" value="1"/>
</dbReference>
<gene>
    <name evidence="3" type="ORF">BBB48_04165</name>
</gene>
<dbReference type="Gene3D" id="3.30.420.10">
    <property type="entry name" value="Ribonuclease H-like superfamily/Ribonuclease H"/>
    <property type="match status" value="1"/>
</dbReference>
<dbReference type="Pfam" id="PF09299">
    <property type="entry name" value="Mu-transpos_C"/>
    <property type="match status" value="1"/>
</dbReference>
<dbReference type="InterPro" id="IPR009061">
    <property type="entry name" value="DNA-bd_dom_put_sf"/>
</dbReference>
<dbReference type="SUPFAM" id="SSF50610">
    <property type="entry name" value="mu transposase, C-terminal domain"/>
    <property type="match status" value="1"/>
</dbReference>
<evidence type="ECO:0000313" key="3">
    <source>
        <dbReference type="EMBL" id="OBY52331.1"/>
    </source>
</evidence>
<dbReference type="GO" id="GO:0015074">
    <property type="term" value="P:DNA integration"/>
    <property type="evidence" value="ECO:0007669"/>
    <property type="project" value="InterPro"/>
</dbReference>
<feature type="domain" description="Integrase catalytic" evidence="1">
    <location>
        <begin position="268"/>
        <end position="452"/>
    </location>
</feature>
<feature type="domain" description="HTH Mu-type" evidence="2">
    <location>
        <begin position="8"/>
        <end position="74"/>
    </location>
</feature>
<proteinExistence type="predicted"/>